<dbReference type="Proteomes" id="UP001295469">
    <property type="component" value="Chromosome C09"/>
</dbReference>
<dbReference type="EMBL" id="HG994373">
    <property type="protein sequence ID" value="CAF1726299.1"/>
    <property type="molecule type" value="Genomic_DNA"/>
</dbReference>
<organism evidence="1">
    <name type="scientific">Brassica napus</name>
    <name type="common">Rape</name>
    <dbReference type="NCBI Taxonomy" id="3708"/>
    <lineage>
        <taxon>Eukaryota</taxon>
        <taxon>Viridiplantae</taxon>
        <taxon>Streptophyta</taxon>
        <taxon>Embryophyta</taxon>
        <taxon>Tracheophyta</taxon>
        <taxon>Spermatophyta</taxon>
        <taxon>Magnoliopsida</taxon>
        <taxon>eudicotyledons</taxon>
        <taxon>Gunneridae</taxon>
        <taxon>Pentapetalae</taxon>
        <taxon>rosids</taxon>
        <taxon>malvids</taxon>
        <taxon>Brassicales</taxon>
        <taxon>Brassicaceae</taxon>
        <taxon>Brassiceae</taxon>
        <taxon>Brassica</taxon>
    </lineage>
</organism>
<gene>
    <name evidence="1" type="ORF">DARMORV10_C09P22820.1</name>
</gene>
<sequence length="274" mass="29466">MSMSRASVDVSNDNRFVAGFTQSECELTGFRLSPVIAPPLPRAAAVSSSSRFAVVTPSTHLTVATPARLPVALSIRLAVIPSTRLVVYMAVARSTRLTVVPRSTRLTVVPSARFVLVNPSFIVLDALRLRNPCTAAPQPVDHHISVTGVTPPPTRAISRRPDSFSRSAHVHMCMGFQSWASNGPSSTLTPGPILIDVNLEELDQCPHIPCPLSPTSNPVSSKFPWQPHIKIIESRTVTMRLHVVLDLTSAVSPDELSIAESYSGSPSVSHCNVI</sequence>
<proteinExistence type="predicted"/>
<reference evidence="1" key="1">
    <citation type="submission" date="2021-01" db="EMBL/GenBank/DDBJ databases">
        <authorList>
            <consortium name="Genoscope - CEA"/>
            <person name="William W."/>
        </authorList>
    </citation>
    <scope>NUCLEOTIDE SEQUENCE</scope>
</reference>
<name>A0A816IVK2_BRANA</name>
<dbReference type="AlphaFoldDB" id="A0A816IVK2"/>
<evidence type="ECO:0000313" key="1">
    <source>
        <dbReference type="EMBL" id="CAF1726299.1"/>
    </source>
</evidence>
<protein>
    <submittedName>
        <fullName evidence="1">(rape) hypothetical protein</fullName>
    </submittedName>
</protein>
<accession>A0A816IVK2</accession>